<proteinExistence type="predicted"/>
<accession>A0A6A6HEH3</accession>
<feature type="signal peptide" evidence="3">
    <location>
        <begin position="1"/>
        <end position="18"/>
    </location>
</feature>
<gene>
    <name evidence="4" type="ORF">EV356DRAFT_498685</name>
</gene>
<dbReference type="OrthoDB" id="3944078at2759"/>
<evidence type="ECO:0000313" key="4">
    <source>
        <dbReference type="EMBL" id="KAF2236238.1"/>
    </source>
</evidence>
<evidence type="ECO:0000313" key="5">
    <source>
        <dbReference type="Proteomes" id="UP000800092"/>
    </source>
</evidence>
<reference evidence="4" key="1">
    <citation type="journal article" date="2020" name="Stud. Mycol.">
        <title>101 Dothideomycetes genomes: a test case for predicting lifestyles and emergence of pathogens.</title>
        <authorList>
            <person name="Haridas S."/>
            <person name="Albert R."/>
            <person name="Binder M."/>
            <person name="Bloem J."/>
            <person name="Labutti K."/>
            <person name="Salamov A."/>
            <person name="Andreopoulos B."/>
            <person name="Baker S."/>
            <person name="Barry K."/>
            <person name="Bills G."/>
            <person name="Bluhm B."/>
            <person name="Cannon C."/>
            <person name="Castanera R."/>
            <person name="Culley D."/>
            <person name="Daum C."/>
            <person name="Ezra D."/>
            <person name="Gonzalez J."/>
            <person name="Henrissat B."/>
            <person name="Kuo A."/>
            <person name="Liang C."/>
            <person name="Lipzen A."/>
            <person name="Lutzoni F."/>
            <person name="Magnuson J."/>
            <person name="Mondo S."/>
            <person name="Nolan M."/>
            <person name="Ohm R."/>
            <person name="Pangilinan J."/>
            <person name="Park H.-J."/>
            <person name="Ramirez L."/>
            <person name="Alfaro M."/>
            <person name="Sun H."/>
            <person name="Tritt A."/>
            <person name="Yoshinaga Y."/>
            <person name="Zwiers L.-H."/>
            <person name="Turgeon B."/>
            <person name="Goodwin S."/>
            <person name="Spatafora J."/>
            <person name="Crous P."/>
            <person name="Grigoriev I."/>
        </authorList>
    </citation>
    <scope>NUCLEOTIDE SEQUENCE</scope>
    <source>
        <strain evidence="4">Tuck. ex Michener</strain>
    </source>
</reference>
<evidence type="ECO:0000256" key="2">
    <source>
        <dbReference type="SAM" id="Phobius"/>
    </source>
</evidence>
<name>A0A6A6HEH3_VIRVR</name>
<keyword evidence="3" id="KW-0732">Signal</keyword>
<feature type="region of interest" description="Disordered" evidence="1">
    <location>
        <begin position="198"/>
        <end position="233"/>
    </location>
</feature>
<evidence type="ECO:0000256" key="1">
    <source>
        <dbReference type="SAM" id="MobiDB-lite"/>
    </source>
</evidence>
<evidence type="ECO:0000256" key="3">
    <source>
        <dbReference type="SAM" id="SignalP"/>
    </source>
</evidence>
<keyword evidence="2" id="KW-1133">Transmembrane helix</keyword>
<feature type="transmembrane region" description="Helical" evidence="2">
    <location>
        <begin position="251"/>
        <end position="269"/>
    </location>
</feature>
<dbReference type="Proteomes" id="UP000800092">
    <property type="component" value="Unassembled WGS sequence"/>
</dbReference>
<keyword evidence="2" id="KW-0472">Membrane</keyword>
<keyword evidence="2" id="KW-0812">Transmembrane</keyword>
<dbReference type="EMBL" id="ML991786">
    <property type="protein sequence ID" value="KAF2236238.1"/>
    <property type="molecule type" value="Genomic_DNA"/>
</dbReference>
<sequence length="270" mass="27067">MMYLALLNLVFIALPVSAQESGLSKFTVASWNDIHYGQQKVISWTEGNGRPVSGQLDSNQGPYIFSFIPPEGGSTFFNWTPGYTLSPGPHTLVLTQGPVSDTSPPFTIQAMTGTNTSSANTSSVSIITPTGPAGTSSSTTSSSIGSIANSSITSNPGGPVASTSIPKSTVQTTLSPSGSGGVVNMTVFSTSFQTNAAGSTTGISSSPITTQINATDTSGATAPSGTAGATASPSLQSGIAARSSLIGAGRSAMGILMTAVGGLVFAWLLL</sequence>
<organism evidence="4 5">
    <name type="scientific">Viridothelium virens</name>
    <name type="common">Speckled blister lichen</name>
    <name type="synonym">Trypethelium virens</name>
    <dbReference type="NCBI Taxonomy" id="1048519"/>
    <lineage>
        <taxon>Eukaryota</taxon>
        <taxon>Fungi</taxon>
        <taxon>Dikarya</taxon>
        <taxon>Ascomycota</taxon>
        <taxon>Pezizomycotina</taxon>
        <taxon>Dothideomycetes</taxon>
        <taxon>Dothideomycetes incertae sedis</taxon>
        <taxon>Trypetheliales</taxon>
        <taxon>Trypetheliaceae</taxon>
        <taxon>Viridothelium</taxon>
    </lineage>
</organism>
<dbReference type="AlphaFoldDB" id="A0A6A6HEH3"/>
<feature type="compositionally biased region" description="Polar residues" evidence="1">
    <location>
        <begin position="161"/>
        <end position="176"/>
    </location>
</feature>
<keyword evidence="5" id="KW-1185">Reference proteome</keyword>
<feature type="chain" id="PRO_5025638074" evidence="3">
    <location>
        <begin position="19"/>
        <end position="270"/>
    </location>
</feature>
<feature type="region of interest" description="Disordered" evidence="1">
    <location>
        <begin position="152"/>
        <end position="176"/>
    </location>
</feature>
<protein>
    <submittedName>
        <fullName evidence="4">Uncharacterized protein</fullName>
    </submittedName>
</protein>